<name>A0ABS8T154_DATST</name>
<evidence type="ECO:0000313" key="6">
    <source>
        <dbReference type="Proteomes" id="UP000823775"/>
    </source>
</evidence>
<accession>A0ABS8T154</accession>
<feature type="transmembrane region" description="Helical" evidence="4">
    <location>
        <begin position="157"/>
        <end position="178"/>
    </location>
</feature>
<dbReference type="Proteomes" id="UP000823775">
    <property type="component" value="Unassembled WGS sequence"/>
</dbReference>
<organism evidence="5 6">
    <name type="scientific">Datura stramonium</name>
    <name type="common">Jimsonweed</name>
    <name type="synonym">Common thornapple</name>
    <dbReference type="NCBI Taxonomy" id="4076"/>
    <lineage>
        <taxon>Eukaryota</taxon>
        <taxon>Viridiplantae</taxon>
        <taxon>Streptophyta</taxon>
        <taxon>Embryophyta</taxon>
        <taxon>Tracheophyta</taxon>
        <taxon>Spermatophyta</taxon>
        <taxon>Magnoliopsida</taxon>
        <taxon>eudicotyledons</taxon>
        <taxon>Gunneridae</taxon>
        <taxon>Pentapetalae</taxon>
        <taxon>asterids</taxon>
        <taxon>lamiids</taxon>
        <taxon>Solanales</taxon>
        <taxon>Solanaceae</taxon>
        <taxon>Solanoideae</taxon>
        <taxon>Datureae</taxon>
        <taxon>Datura</taxon>
    </lineage>
</organism>
<dbReference type="PRINTS" id="PR00303">
    <property type="entry name" value="SECYTRNLCASE"/>
</dbReference>
<protein>
    <submittedName>
        <fullName evidence="5">Uncharacterized protein</fullName>
    </submittedName>
</protein>
<comment type="similarity">
    <text evidence="2">Belongs to the SecY/SEC61-alpha family.</text>
</comment>
<feature type="transmembrane region" description="Helical" evidence="4">
    <location>
        <begin position="209"/>
        <end position="231"/>
    </location>
</feature>
<dbReference type="InterPro" id="IPR002208">
    <property type="entry name" value="SecY/SEC61-alpha"/>
</dbReference>
<dbReference type="SUPFAM" id="SSF103491">
    <property type="entry name" value="Preprotein translocase SecY subunit"/>
    <property type="match status" value="1"/>
</dbReference>
<feature type="transmembrane region" description="Helical" evidence="4">
    <location>
        <begin position="251"/>
        <end position="273"/>
    </location>
</feature>
<gene>
    <name evidence="5" type="ORF">HAX54_000500</name>
</gene>
<proteinExistence type="inferred from homology"/>
<evidence type="ECO:0000256" key="1">
    <source>
        <dbReference type="ARBA" id="ARBA00004454"/>
    </source>
</evidence>
<dbReference type="PANTHER" id="PTHR10906">
    <property type="entry name" value="SECY/SEC61-ALPHA FAMILY MEMBER"/>
    <property type="match status" value="1"/>
</dbReference>
<evidence type="ECO:0000256" key="2">
    <source>
        <dbReference type="RuleBase" id="RU004349"/>
    </source>
</evidence>
<keyword evidence="4" id="KW-1133">Transmembrane helix</keyword>
<keyword evidence="4" id="KW-0472">Membrane</keyword>
<keyword evidence="6" id="KW-1185">Reference proteome</keyword>
<keyword evidence="4" id="KW-0812">Transmembrane</keyword>
<dbReference type="InterPro" id="IPR023201">
    <property type="entry name" value="SecY_dom_sf"/>
</dbReference>
<dbReference type="Gene3D" id="1.10.3370.10">
    <property type="entry name" value="SecY subunit domain"/>
    <property type="match status" value="1"/>
</dbReference>
<evidence type="ECO:0000256" key="4">
    <source>
        <dbReference type="SAM" id="Phobius"/>
    </source>
</evidence>
<dbReference type="EMBL" id="JACEIK010001014">
    <property type="protein sequence ID" value="MCD7465074.1"/>
    <property type="molecule type" value="Genomic_DNA"/>
</dbReference>
<feature type="region of interest" description="Disordered" evidence="3">
    <location>
        <begin position="361"/>
        <end position="386"/>
    </location>
</feature>
<evidence type="ECO:0000313" key="5">
    <source>
        <dbReference type="EMBL" id="MCD7465074.1"/>
    </source>
</evidence>
<dbReference type="Pfam" id="PF00344">
    <property type="entry name" value="SecY"/>
    <property type="match status" value="1"/>
</dbReference>
<evidence type="ECO:0000256" key="3">
    <source>
        <dbReference type="SAM" id="MobiDB-lite"/>
    </source>
</evidence>
<sequence>MEATILSSYTPLSTTADLRIRGKFAGCNLHFYNLLLNRTRIPLKLKFSESSRRYFSSRKGLILSNGRKELSSYFTHQLSSDSTSIRAASGETLHYGQSSSVNEDEGVSPTSTDANDFVSLQPKHKQFRNRFLNFVRLGSVIDNVSESFFKSEIRRRLFVTAILIVISRIGYFIPLPGFDRRLIPEDYLSFVSGSVDQLGDSTPELKLSLFQLGVSPQIAASILMQVLCHVLPSLVKLRKEGLDGQEKIKSYIWWISLGFAILEALILSCYSLPYSIYAASHRVKHVLMTTSLLVSGAMTMSWICDKITESGFVRNSQILRDSGAALDVVGTTMITGRRDKGRTRDKHVQLLMRDKELGRFKGNSGIGKSGPDFASQSSPSNRRDEHRANHKYIAMEETMEVNSSAAVLGELALHAKKSSDLALARGELRGVDKARNDRLMEQRPITTI</sequence>
<comment type="subcellular location">
    <subcellularLocation>
        <location evidence="1">Plastid</location>
        <location evidence="1">Chloroplast thylakoid membrane</location>
        <topology evidence="1">Multi-pass membrane protein</topology>
    </subcellularLocation>
</comment>
<reference evidence="5 6" key="1">
    <citation type="journal article" date="2021" name="BMC Genomics">
        <title>Datura genome reveals duplications of psychoactive alkaloid biosynthetic genes and high mutation rate following tissue culture.</title>
        <authorList>
            <person name="Rajewski A."/>
            <person name="Carter-House D."/>
            <person name="Stajich J."/>
            <person name="Litt A."/>
        </authorList>
    </citation>
    <scope>NUCLEOTIDE SEQUENCE [LARGE SCALE GENOMIC DNA]</scope>
    <source>
        <strain evidence="5">AR-01</strain>
    </source>
</reference>
<comment type="caution">
    <text evidence="5">The sequence shown here is derived from an EMBL/GenBank/DDBJ whole genome shotgun (WGS) entry which is preliminary data.</text>
</comment>